<evidence type="ECO:0000256" key="2">
    <source>
        <dbReference type="ARBA" id="ARBA00022692"/>
    </source>
</evidence>
<dbReference type="AlphaFoldDB" id="C7N3F0"/>
<keyword evidence="4 5" id="KW-0472">Membrane</keyword>
<evidence type="ECO:0000256" key="1">
    <source>
        <dbReference type="ARBA" id="ARBA00004141"/>
    </source>
</evidence>
<reference evidence="7 8" key="1">
    <citation type="journal article" date="2009" name="Stand. Genomic Sci.">
        <title>Complete genome sequence of Slackia heliotrinireducens type strain (RHS 1).</title>
        <authorList>
            <person name="Pukall R."/>
            <person name="Lapidus A."/>
            <person name="Nolan M."/>
            <person name="Copeland A."/>
            <person name="Glavina Del Rio T."/>
            <person name="Lucas S."/>
            <person name="Chen F."/>
            <person name="Tice H."/>
            <person name="Cheng J.F."/>
            <person name="Chertkov O."/>
            <person name="Bruce D."/>
            <person name="Goodwin L."/>
            <person name="Kuske C."/>
            <person name="Brettin T."/>
            <person name="Detter J.C."/>
            <person name="Han C."/>
            <person name="Pitluck S."/>
            <person name="Pati A."/>
            <person name="Mavrommatis K."/>
            <person name="Ivanova N."/>
            <person name="Ovchinnikova G."/>
            <person name="Chen A."/>
            <person name="Palaniappan K."/>
            <person name="Schneider S."/>
            <person name="Rohde M."/>
            <person name="Chain P."/>
            <person name="D'haeseleer P."/>
            <person name="Goker M."/>
            <person name="Bristow J."/>
            <person name="Eisen J.A."/>
            <person name="Markowitz V."/>
            <person name="Kyrpides N.C."/>
            <person name="Klenk H.P."/>
            <person name="Hugenholtz P."/>
        </authorList>
    </citation>
    <scope>NUCLEOTIDE SEQUENCE [LARGE SCALE GENOMIC DNA]</scope>
    <source>
        <strain evidence="8">ATCC 29202 / DSM 20476 / NCTC 11029 / RHS 1</strain>
    </source>
</reference>
<feature type="transmembrane region" description="Helical" evidence="5">
    <location>
        <begin position="660"/>
        <end position="685"/>
    </location>
</feature>
<keyword evidence="2 5" id="KW-0812">Transmembrane</keyword>
<dbReference type="InterPro" id="IPR013525">
    <property type="entry name" value="ABC2_TM"/>
</dbReference>
<feature type="domain" description="ABC-2 type transporter transmembrane" evidence="6">
    <location>
        <begin position="593"/>
        <end position="799"/>
    </location>
</feature>
<evidence type="ECO:0000256" key="4">
    <source>
        <dbReference type="ARBA" id="ARBA00023136"/>
    </source>
</evidence>
<dbReference type="EMBL" id="CP001684">
    <property type="protein sequence ID" value="ACV23673.1"/>
    <property type="molecule type" value="Genomic_DNA"/>
</dbReference>
<keyword evidence="8" id="KW-1185">Reference proteome</keyword>
<organism evidence="7 8">
    <name type="scientific">Slackia heliotrinireducens (strain ATCC 29202 / DSM 20476 / NCTC 11029 / RHS 1)</name>
    <name type="common">Peptococcus heliotrinreducens</name>
    <dbReference type="NCBI Taxonomy" id="471855"/>
    <lineage>
        <taxon>Bacteria</taxon>
        <taxon>Bacillati</taxon>
        <taxon>Actinomycetota</taxon>
        <taxon>Coriobacteriia</taxon>
        <taxon>Eggerthellales</taxon>
        <taxon>Eggerthellaceae</taxon>
        <taxon>Slackia</taxon>
    </lineage>
</organism>
<comment type="subcellular location">
    <subcellularLocation>
        <location evidence="1">Membrane</location>
        <topology evidence="1">Multi-pass membrane protein</topology>
    </subcellularLocation>
</comment>
<feature type="transmembrane region" description="Helical" evidence="5">
    <location>
        <begin position="727"/>
        <end position="746"/>
    </location>
</feature>
<keyword evidence="3 5" id="KW-1133">Transmembrane helix</keyword>
<accession>C7N3F0</accession>
<protein>
    <submittedName>
        <fullName evidence="7">YhgE/Pip-like protein</fullName>
    </submittedName>
</protein>
<dbReference type="HOGENOM" id="CLU_004534_1_1_11"/>
<feature type="transmembrane region" description="Helical" evidence="5">
    <location>
        <begin position="785"/>
        <end position="804"/>
    </location>
</feature>
<sequence>MFKGFKFAGLQLEDALASKGLRAALIAAVVIPCLLAAFYLFAYNNPSANLGNIPVAVVNNDAGATIGDVDRNMGEELCDTLSSRTDGMNWSFVTADEAEQGMRAGTYYMILTIPENYSERIASLDTNDPKRASFGITYDQSSNAMASQMGKEVFNRVLSQVDIDVTNQYIEMMLKAYDKAGDSVASTATMSQQLADGANAAVEGTDALAQGISAVGEGTDALGEGLNAVAEGSEMLGTGLTALADNGDVLVTGTSGIAQGITAIGQGAEPLAEGAYALADGLNAASSSMGEALGNSEIDLDGALETANTALNGDGTPENPGMVAVAGVVVDGLNDATDTAATAAEVVGDAAATEEAVTQQALESAQEAADTAAQLRSIAETTEDEDTKAQLLTLADNLDATAATLSASAEQLGASAAILSAQADPEVKQSLAELAANMPLYSEQAGQYYTQLQGFAESLNGGEIAQMLAGIQAMTDPETGLAAQLGAAAQGMSGIAMGIEALGEGANQLGQGADALSQGMGVYVAGVDAVAESAAAMPEGLYQIADAASSISTGTDALAEGASAVGEGLAMIGETNETMAADLEENADALRTPDAIISERAEALSNPVKIEETYYTTTKSYAIGMAPFFVAIGLWVAAILTSFVLPALNRRMALAGGNPVSVALSGYLPYALFALVQALLLLLVLQYGLHLNPDNVLAYYGFGFVAALAFAAILQLLSAAFGLAGRLFGIVWLAIQLPACMGTFPIETASPLFQALSPLSPLTYLVEGMRQIITGIGVDLAMNDAAVLAALGVGALVLTSVVAWRRGTVRMSELKPDTTPVLV</sequence>
<dbReference type="InterPro" id="IPR011049">
    <property type="entry name" value="Serralysin-like_metalloprot_C"/>
</dbReference>
<feature type="transmembrane region" description="Helical" evidence="5">
    <location>
        <begin position="697"/>
        <end position="720"/>
    </location>
</feature>
<feature type="transmembrane region" description="Helical" evidence="5">
    <location>
        <begin position="21"/>
        <end position="42"/>
    </location>
</feature>
<dbReference type="STRING" id="471855.Shel_26740"/>
<evidence type="ECO:0000256" key="5">
    <source>
        <dbReference type="SAM" id="Phobius"/>
    </source>
</evidence>
<dbReference type="Pfam" id="PF12698">
    <property type="entry name" value="ABC2_membrane_3"/>
    <property type="match status" value="2"/>
</dbReference>
<evidence type="ECO:0000313" key="7">
    <source>
        <dbReference type="EMBL" id="ACV23673.1"/>
    </source>
</evidence>
<evidence type="ECO:0000259" key="6">
    <source>
        <dbReference type="Pfam" id="PF12698"/>
    </source>
</evidence>
<proteinExistence type="predicted"/>
<dbReference type="PANTHER" id="PTHR43077:SF5">
    <property type="entry name" value="PHAGE INFECTION PROTEIN"/>
    <property type="match status" value="1"/>
</dbReference>
<dbReference type="NCBIfam" id="TIGR03061">
    <property type="entry name" value="pip_yhgE_Nterm"/>
    <property type="match status" value="1"/>
</dbReference>
<dbReference type="RefSeq" id="WP_012799771.1">
    <property type="nucleotide sequence ID" value="NC_013165.1"/>
</dbReference>
<feature type="transmembrane region" description="Helical" evidence="5">
    <location>
        <begin position="621"/>
        <end position="648"/>
    </location>
</feature>
<dbReference type="InterPro" id="IPR017500">
    <property type="entry name" value="Phage_infect_YhgE_N"/>
</dbReference>
<dbReference type="NCBIfam" id="TIGR03062">
    <property type="entry name" value="pip_yhgE_Cterm"/>
    <property type="match status" value="1"/>
</dbReference>
<dbReference type="Gene3D" id="3.40.1710.10">
    <property type="entry name" value="abc type-2 transporter like domain"/>
    <property type="match status" value="1"/>
</dbReference>
<dbReference type="SUPFAM" id="SSF101967">
    <property type="entry name" value="Adhesin YadA, collagen-binding domain"/>
    <property type="match status" value="2"/>
</dbReference>
<evidence type="ECO:0000313" key="8">
    <source>
        <dbReference type="Proteomes" id="UP000002026"/>
    </source>
</evidence>
<gene>
    <name evidence="7" type="ordered locus">Shel_26740</name>
</gene>
<dbReference type="InterPro" id="IPR051328">
    <property type="entry name" value="T7SS_ABC-Transporter"/>
</dbReference>
<name>C7N3F0_SLAHD</name>
<dbReference type="InterPro" id="IPR017501">
    <property type="entry name" value="Phage_infect_YhgE_C"/>
</dbReference>
<dbReference type="eggNOG" id="COG1511">
    <property type="taxonomic scope" value="Bacteria"/>
</dbReference>
<dbReference type="Proteomes" id="UP000002026">
    <property type="component" value="Chromosome"/>
</dbReference>
<dbReference type="KEGG" id="shi:Shel_26740"/>
<feature type="domain" description="ABC-2 type transporter transmembrane" evidence="6">
    <location>
        <begin position="25"/>
        <end position="169"/>
    </location>
</feature>
<dbReference type="GO" id="GO:0140359">
    <property type="term" value="F:ABC-type transporter activity"/>
    <property type="evidence" value="ECO:0007669"/>
    <property type="project" value="InterPro"/>
</dbReference>
<evidence type="ECO:0000256" key="3">
    <source>
        <dbReference type="ARBA" id="ARBA00022989"/>
    </source>
</evidence>
<dbReference type="PANTHER" id="PTHR43077">
    <property type="entry name" value="TRANSPORT PERMEASE YVFS-RELATED"/>
    <property type="match status" value="1"/>
</dbReference>
<dbReference type="GO" id="GO:0016020">
    <property type="term" value="C:membrane"/>
    <property type="evidence" value="ECO:0007669"/>
    <property type="project" value="UniProtKB-SubCell"/>
</dbReference>